<feature type="region of interest" description="Disordered" evidence="12">
    <location>
        <begin position="1"/>
        <end position="35"/>
    </location>
</feature>
<keyword evidence="7" id="KW-0547">Nucleotide-binding</keyword>
<feature type="transmembrane region" description="Helical" evidence="11">
    <location>
        <begin position="45"/>
        <end position="65"/>
    </location>
</feature>
<comment type="similarity">
    <text evidence="11">Belongs to the binding-protein-dependent transport system permease family.</text>
</comment>
<evidence type="ECO:0000313" key="16">
    <source>
        <dbReference type="Proteomes" id="UP001596058"/>
    </source>
</evidence>
<dbReference type="SUPFAM" id="SSF52540">
    <property type="entry name" value="P-loop containing nucleoside triphosphate hydrolases"/>
    <property type="match status" value="1"/>
</dbReference>
<dbReference type="CDD" id="cd03257">
    <property type="entry name" value="ABC_NikE_OppD_transporters"/>
    <property type="match status" value="1"/>
</dbReference>
<dbReference type="Pfam" id="PF00528">
    <property type="entry name" value="BPD_transp_1"/>
    <property type="match status" value="1"/>
</dbReference>
<evidence type="ECO:0000256" key="9">
    <source>
        <dbReference type="ARBA" id="ARBA00022989"/>
    </source>
</evidence>
<sequence>MTSRSRGKASGPIGRSRGNGEGAAGRSRGNGEGLAGRLRRNVPGVAGAVIVALMAVLAVVGPLVWGETAGRIDAAHILQGASPGHPLGTDNLGRDLLARVLVAGRFSLLLALAATLIGAVAGVVLGALPSVLPRRGARLATGTVNALVAFPGLLLAMFTAVVAGLGARGAVLGIGAAIAPGFARLTQTLAATVAGADYVSAARMLGVPRRRILTRHVLPNIAEPLILNLTQALGGALLGLAGMSFLGLGVQPPDFDWGRLLFDGFPRIYVTPEVALGPAAAIALAGIGFNLLGDALARAAARTSVPAGEEAPPAVAPAGEPDPGALLEVRDLTVTFPGGVTPVRELSLTVAPGEIVGLVGESGSGKSLTAAAIGGLVPYPGAVTYAALRLGGRDMATLSDKELGTALAMVFQDPLAALNPALKVGGQLAEVAVVHEGAGRAEARRRAVDRLGHVHLPEPARRAAQHPHELSGGMRQRAVIAMGLMGTPRLIVADEPTTALDVTVQGQILRLLRELVEETGAATLFISHDIAVVGELCDRVVVMYAGRVVEELPADRLAAGAAHPYTKALIASLPALDTDRSKPLAGIPGTQPAPARVGPGCAFAPRCALATDRCREERPVLVAHGPGQRVACWEVK</sequence>
<dbReference type="PROSITE" id="PS50928">
    <property type="entry name" value="ABC_TM1"/>
    <property type="match status" value="1"/>
</dbReference>
<evidence type="ECO:0000256" key="6">
    <source>
        <dbReference type="ARBA" id="ARBA00022692"/>
    </source>
</evidence>
<dbReference type="RefSeq" id="WP_379519319.1">
    <property type="nucleotide sequence ID" value="NZ_JBHSPA010000048.1"/>
</dbReference>
<keyword evidence="16" id="KW-1185">Reference proteome</keyword>
<keyword evidence="4 11" id="KW-0813">Transport</keyword>
<protein>
    <submittedName>
        <fullName evidence="15">Dipeptide/oligopeptide/nickel ABC transporter permease/ATP-binding protein</fullName>
    </submittedName>
</protein>
<evidence type="ECO:0000256" key="11">
    <source>
        <dbReference type="RuleBase" id="RU363032"/>
    </source>
</evidence>
<dbReference type="CDD" id="cd06261">
    <property type="entry name" value="TM_PBP2"/>
    <property type="match status" value="1"/>
</dbReference>
<feature type="domain" description="ABC transporter" evidence="13">
    <location>
        <begin position="327"/>
        <end position="570"/>
    </location>
</feature>
<dbReference type="Proteomes" id="UP001596058">
    <property type="component" value="Unassembled WGS sequence"/>
</dbReference>
<evidence type="ECO:0000259" key="13">
    <source>
        <dbReference type="PROSITE" id="PS50893"/>
    </source>
</evidence>
<feature type="transmembrane region" description="Helical" evidence="11">
    <location>
        <begin position="268"/>
        <end position="292"/>
    </location>
</feature>
<accession>A0ABW1CYP5</accession>
<feature type="domain" description="ABC transmembrane type-1" evidence="14">
    <location>
        <begin position="104"/>
        <end position="293"/>
    </location>
</feature>
<dbReference type="Gene3D" id="1.10.3720.10">
    <property type="entry name" value="MetI-like"/>
    <property type="match status" value="1"/>
</dbReference>
<dbReference type="PANTHER" id="PTHR43297">
    <property type="entry name" value="OLIGOPEPTIDE TRANSPORT ATP-BINDING PROTEIN APPD"/>
    <property type="match status" value="1"/>
</dbReference>
<proteinExistence type="inferred from homology"/>
<dbReference type="SMART" id="SM00382">
    <property type="entry name" value="AAA"/>
    <property type="match status" value="1"/>
</dbReference>
<keyword evidence="10 11" id="KW-0472">Membrane</keyword>
<evidence type="ECO:0000256" key="2">
    <source>
        <dbReference type="ARBA" id="ARBA00004202"/>
    </source>
</evidence>
<evidence type="ECO:0000256" key="12">
    <source>
        <dbReference type="SAM" id="MobiDB-lite"/>
    </source>
</evidence>
<keyword evidence="8" id="KW-0067">ATP-binding</keyword>
<evidence type="ECO:0000256" key="10">
    <source>
        <dbReference type="ARBA" id="ARBA00023136"/>
    </source>
</evidence>
<evidence type="ECO:0000259" key="14">
    <source>
        <dbReference type="PROSITE" id="PS50928"/>
    </source>
</evidence>
<dbReference type="NCBIfam" id="TIGR01727">
    <property type="entry name" value="oligo_HPY"/>
    <property type="match status" value="1"/>
</dbReference>
<dbReference type="InterPro" id="IPR035906">
    <property type="entry name" value="MetI-like_sf"/>
</dbReference>
<dbReference type="InterPro" id="IPR003439">
    <property type="entry name" value="ABC_transporter-like_ATP-bd"/>
</dbReference>
<comment type="caution">
    <text evidence="15">The sequence shown here is derived from an EMBL/GenBank/DDBJ whole genome shotgun (WGS) entry which is preliminary data.</text>
</comment>
<dbReference type="InterPro" id="IPR050388">
    <property type="entry name" value="ABC_Ni/Peptide_Import"/>
</dbReference>
<dbReference type="Pfam" id="PF08352">
    <property type="entry name" value="oligo_HPY"/>
    <property type="match status" value="1"/>
</dbReference>
<feature type="compositionally biased region" description="Gly residues" evidence="12">
    <location>
        <begin position="17"/>
        <end position="34"/>
    </location>
</feature>
<evidence type="ECO:0000313" key="15">
    <source>
        <dbReference type="EMBL" id="MFC5829825.1"/>
    </source>
</evidence>
<feature type="transmembrane region" description="Helical" evidence="11">
    <location>
        <begin position="144"/>
        <end position="165"/>
    </location>
</feature>
<feature type="transmembrane region" description="Helical" evidence="11">
    <location>
        <begin position="185"/>
        <end position="205"/>
    </location>
</feature>
<keyword evidence="9 11" id="KW-1133">Transmembrane helix</keyword>
<keyword evidence="6 11" id="KW-0812">Transmembrane</keyword>
<dbReference type="SUPFAM" id="SSF161098">
    <property type="entry name" value="MetI-like"/>
    <property type="match status" value="1"/>
</dbReference>
<dbReference type="PROSITE" id="PS50893">
    <property type="entry name" value="ABC_TRANSPORTER_2"/>
    <property type="match status" value="1"/>
</dbReference>
<dbReference type="InterPro" id="IPR027417">
    <property type="entry name" value="P-loop_NTPase"/>
</dbReference>
<evidence type="ECO:0000256" key="3">
    <source>
        <dbReference type="ARBA" id="ARBA00005417"/>
    </source>
</evidence>
<reference evidence="16" key="1">
    <citation type="journal article" date="2019" name="Int. J. Syst. Evol. Microbiol.">
        <title>The Global Catalogue of Microorganisms (GCM) 10K type strain sequencing project: providing services to taxonomists for standard genome sequencing and annotation.</title>
        <authorList>
            <consortium name="The Broad Institute Genomics Platform"/>
            <consortium name="The Broad Institute Genome Sequencing Center for Infectious Disease"/>
            <person name="Wu L."/>
            <person name="Ma J."/>
        </authorList>
    </citation>
    <scope>NUCLEOTIDE SEQUENCE [LARGE SCALE GENOMIC DNA]</scope>
    <source>
        <strain evidence="16">CCUG 53903</strain>
    </source>
</reference>
<dbReference type="Pfam" id="PF00005">
    <property type="entry name" value="ABC_tran"/>
    <property type="match status" value="1"/>
</dbReference>
<feature type="transmembrane region" description="Helical" evidence="11">
    <location>
        <begin position="106"/>
        <end position="132"/>
    </location>
</feature>
<dbReference type="InterPro" id="IPR000515">
    <property type="entry name" value="MetI-like"/>
</dbReference>
<evidence type="ECO:0000256" key="5">
    <source>
        <dbReference type="ARBA" id="ARBA00022475"/>
    </source>
</evidence>
<comment type="subcellular location">
    <subcellularLocation>
        <location evidence="11">Cell membrane</location>
        <topology evidence="11">Multi-pass membrane protein</topology>
    </subcellularLocation>
    <subcellularLocation>
        <location evidence="2">Cell membrane</location>
        <topology evidence="2">Peripheral membrane protein</topology>
    </subcellularLocation>
    <subcellularLocation>
        <location evidence="1">Membrane</location>
        <topology evidence="1">Multi-pass membrane protein</topology>
    </subcellularLocation>
</comment>
<evidence type="ECO:0000256" key="7">
    <source>
        <dbReference type="ARBA" id="ARBA00022741"/>
    </source>
</evidence>
<organism evidence="15 16">
    <name type="scientific">Nonomuraea insulae</name>
    <dbReference type="NCBI Taxonomy" id="1616787"/>
    <lineage>
        <taxon>Bacteria</taxon>
        <taxon>Bacillati</taxon>
        <taxon>Actinomycetota</taxon>
        <taxon>Actinomycetes</taxon>
        <taxon>Streptosporangiales</taxon>
        <taxon>Streptosporangiaceae</taxon>
        <taxon>Nonomuraea</taxon>
    </lineage>
</organism>
<dbReference type="EMBL" id="JBHSPA010000048">
    <property type="protein sequence ID" value="MFC5829825.1"/>
    <property type="molecule type" value="Genomic_DNA"/>
</dbReference>
<dbReference type="PANTHER" id="PTHR43297:SF2">
    <property type="entry name" value="DIPEPTIDE TRANSPORT ATP-BINDING PROTEIN DPPD"/>
    <property type="match status" value="1"/>
</dbReference>
<dbReference type="InterPro" id="IPR003593">
    <property type="entry name" value="AAA+_ATPase"/>
</dbReference>
<feature type="transmembrane region" description="Helical" evidence="11">
    <location>
        <begin position="225"/>
        <end position="248"/>
    </location>
</feature>
<dbReference type="InterPro" id="IPR017871">
    <property type="entry name" value="ABC_transporter-like_CS"/>
</dbReference>
<comment type="similarity">
    <text evidence="3">Belongs to the ABC transporter superfamily.</text>
</comment>
<gene>
    <name evidence="15" type="ORF">ACFPZ3_38680</name>
</gene>
<name>A0ABW1CYP5_9ACTN</name>
<dbReference type="PROSITE" id="PS00211">
    <property type="entry name" value="ABC_TRANSPORTER_1"/>
    <property type="match status" value="1"/>
</dbReference>
<evidence type="ECO:0000256" key="1">
    <source>
        <dbReference type="ARBA" id="ARBA00004141"/>
    </source>
</evidence>
<dbReference type="InterPro" id="IPR013563">
    <property type="entry name" value="Oligopep_ABC_C"/>
</dbReference>
<keyword evidence="5" id="KW-1003">Cell membrane</keyword>
<dbReference type="Gene3D" id="3.40.50.300">
    <property type="entry name" value="P-loop containing nucleotide triphosphate hydrolases"/>
    <property type="match status" value="1"/>
</dbReference>
<evidence type="ECO:0000256" key="8">
    <source>
        <dbReference type="ARBA" id="ARBA00022840"/>
    </source>
</evidence>
<evidence type="ECO:0000256" key="4">
    <source>
        <dbReference type="ARBA" id="ARBA00022448"/>
    </source>
</evidence>